<dbReference type="SUPFAM" id="SSF52080">
    <property type="entry name" value="Ribosomal proteins L15p and L18e"/>
    <property type="match status" value="1"/>
</dbReference>
<evidence type="ECO:0000313" key="9">
    <source>
        <dbReference type="Proteomes" id="UP000218231"/>
    </source>
</evidence>
<evidence type="ECO:0000259" key="7">
    <source>
        <dbReference type="Pfam" id="PF17135"/>
    </source>
</evidence>
<dbReference type="EMBL" id="LIAE01007419">
    <property type="protein sequence ID" value="PAV79429.1"/>
    <property type="molecule type" value="Genomic_DNA"/>
</dbReference>
<feature type="region of interest" description="Disordered" evidence="6">
    <location>
        <begin position="142"/>
        <end position="188"/>
    </location>
</feature>
<sequence length="188" mass="21633">MGIDINHKHDRKVRRTTPRSEDPYTRLLSKLYTFLAKRTNTRFNDIIKRRLMMARRFNQPISIARIVRQLKKPGNEKKIVVTLSKVTDDVRLYEVPKFTLAALRVTETARARILKAGGHIITLDQLAQRAPKGENTLLIQGPRKAREAEKHFGPAPGTPGSHTKPYVRSKGRKFERARGRRASRGYKK</sequence>
<dbReference type="Proteomes" id="UP000218231">
    <property type="component" value="Unassembled WGS sequence"/>
</dbReference>
<gene>
    <name evidence="8" type="ORF">WR25_10623</name>
</gene>
<keyword evidence="9" id="KW-1185">Reference proteome</keyword>
<dbReference type="InterPro" id="IPR000039">
    <property type="entry name" value="Ribosomal_eL18"/>
</dbReference>
<keyword evidence="2" id="KW-0689">Ribosomal protein</keyword>
<feature type="domain" description="Large ribosomal subunit protein uL15/eL18" evidence="7">
    <location>
        <begin position="2"/>
        <end position="188"/>
    </location>
</feature>
<dbReference type="PANTHER" id="PTHR10934:SF2">
    <property type="entry name" value="LARGE RIBOSOMAL SUBUNIT PROTEIN EL18"/>
    <property type="match status" value="1"/>
</dbReference>
<dbReference type="GO" id="GO:0003735">
    <property type="term" value="F:structural constituent of ribosome"/>
    <property type="evidence" value="ECO:0007669"/>
    <property type="project" value="InterPro"/>
</dbReference>
<dbReference type="OrthoDB" id="6353017at2759"/>
<dbReference type="PANTHER" id="PTHR10934">
    <property type="entry name" value="60S RIBOSOMAL PROTEIN L18"/>
    <property type="match status" value="1"/>
</dbReference>
<feature type="compositionally biased region" description="Basic residues" evidence="6">
    <location>
        <begin position="8"/>
        <end position="17"/>
    </location>
</feature>
<comment type="caution">
    <text evidence="8">The sequence shown here is derived from an EMBL/GenBank/DDBJ whole genome shotgun (WGS) entry which is preliminary data.</text>
</comment>
<dbReference type="FunFam" id="3.100.10.10:FF:000001">
    <property type="entry name" value="60S ribosomal protein L18"/>
    <property type="match status" value="1"/>
</dbReference>
<dbReference type="Gene3D" id="3.100.10.10">
    <property type="match status" value="1"/>
</dbReference>
<dbReference type="InterPro" id="IPR021131">
    <property type="entry name" value="Ribosomal_uL15/eL18"/>
</dbReference>
<feature type="compositionally biased region" description="Basic residues" evidence="6">
    <location>
        <begin position="178"/>
        <end position="188"/>
    </location>
</feature>
<keyword evidence="3" id="KW-0687">Ribonucleoprotein</keyword>
<reference evidence="8 9" key="1">
    <citation type="journal article" date="2017" name="Curr. Biol.">
        <title>Genome architecture and evolution of a unichromosomal asexual nematode.</title>
        <authorList>
            <person name="Fradin H."/>
            <person name="Zegar C."/>
            <person name="Gutwein M."/>
            <person name="Lucas J."/>
            <person name="Kovtun M."/>
            <person name="Corcoran D."/>
            <person name="Baugh L.R."/>
            <person name="Kiontke K."/>
            <person name="Gunsalus K."/>
            <person name="Fitch D.H."/>
            <person name="Piano F."/>
        </authorList>
    </citation>
    <scope>NUCLEOTIDE SEQUENCE [LARGE SCALE GENOMIC DNA]</scope>
    <source>
        <strain evidence="8">PF1309</strain>
    </source>
</reference>
<evidence type="ECO:0000256" key="2">
    <source>
        <dbReference type="ARBA" id="ARBA00022980"/>
    </source>
</evidence>
<evidence type="ECO:0000313" key="8">
    <source>
        <dbReference type="EMBL" id="PAV79429.1"/>
    </source>
</evidence>
<accession>A0A2A2L014</accession>
<protein>
    <recommendedName>
        <fullName evidence="4">Large ribosomal subunit protein eL18</fullName>
    </recommendedName>
    <alternativeName>
        <fullName evidence="5">60S ribosomal protein L18</fullName>
    </alternativeName>
</protein>
<feature type="region of interest" description="Disordered" evidence="6">
    <location>
        <begin position="1"/>
        <end position="20"/>
    </location>
</feature>
<dbReference type="InterPro" id="IPR036227">
    <property type="entry name" value="Ribosomal_uL15/eL18_sf"/>
</dbReference>
<comment type="similarity">
    <text evidence="1">Belongs to the eukaryotic ribosomal protein eL18 family.</text>
</comment>
<name>A0A2A2L014_9BILA</name>
<evidence type="ECO:0000256" key="1">
    <source>
        <dbReference type="ARBA" id="ARBA00006815"/>
    </source>
</evidence>
<dbReference type="GO" id="GO:0006412">
    <property type="term" value="P:translation"/>
    <property type="evidence" value="ECO:0007669"/>
    <property type="project" value="InterPro"/>
</dbReference>
<evidence type="ECO:0000256" key="3">
    <source>
        <dbReference type="ARBA" id="ARBA00023274"/>
    </source>
</evidence>
<dbReference type="Pfam" id="PF17135">
    <property type="entry name" value="Ribosomal_L18"/>
    <property type="match status" value="1"/>
</dbReference>
<dbReference type="GO" id="GO:0003723">
    <property type="term" value="F:RNA binding"/>
    <property type="evidence" value="ECO:0007669"/>
    <property type="project" value="TreeGrafter"/>
</dbReference>
<proteinExistence type="inferred from homology"/>
<organism evidence="8 9">
    <name type="scientific">Diploscapter pachys</name>
    <dbReference type="NCBI Taxonomy" id="2018661"/>
    <lineage>
        <taxon>Eukaryota</taxon>
        <taxon>Metazoa</taxon>
        <taxon>Ecdysozoa</taxon>
        <taxon>Nematoda</taxon>
        <taxon>Chromadorea</taxon>
        <taxon>Rhabditida</taxon>
        <taxon>Rhabditina</taxon>
        <taxon>Rhabditomorpha</taxon>
        <taxon>Rhabditoidea</taxon>
        <taxon>Rhabditidae</taxon>
        <taxon>Diploscapter</taxon>
    </lineage>
</organism>
<evidence type="ECO:0000256" key="4">
    <source>
        <dbReference type="ARBA" id="ARBA00035218"/>
    </source>
</evidence>
<evidence type="ECO:0000256" key="6">
    <source>
        <dbReference type="SAM" id="MobiDB-lite"/>
    </source>
</evidence>
<dbReference type="GO" id="GO:0022625">
    <property type="term" value="C:cytosolic large ribosomal subunit"/>
    <property type="evidence" value="ECO:0007669"/>
    <property type="project" value="TreeGrafter"/>
</dbReference>
<dbReference type="STRING" id="2018661.A0A2A2L014"/>
<evidence type="ECO:0000256" key="5">
    <source>
        <dbReference type="ARBA" id="ARBA00035323"/>
    </source>
</evidence>
<dbReference type="AlphaFoldDB" id="A0A2A2L014"/>